<keyword evidence="6" id="KW-1185">Reference proteome</keyword>
<dbReference type="EMBL" id="BQNB010009345">
    <property type="protein sequence ID" value="GJS62219.1"/>
    <property type="molecule type" value="Genomic_DNA"/>
</dbReference>
<name>A0ABQ4XAI5_9ASTR</name>
<organism evidence="5 6">
    <name type="scientific">Tanacetum coccineum</name>
    <dbReference type="NCBI Taxonomy" id="301880"/>
    <lineage>
        <taxon>Eukaryota</taxon>
        <taxon>Viridiplantae</taxon>
        <taxon>Streptophyta</taxon>
        <taxon>Embryophyta</taxon>
        <taxon>Tracheophyta</taxon>
        <taxon>Spermatophyta</taxon>
        <taxon>Magnoliopsida</taxon>
        <taxon>eudicotyledons</taxon>
        <taxon>Gunneridae</taxon>
        <taxon>Pentapetalae</taxon>
        <taxon>asterids</taxon>
        <taxon>campanulids</taxon>
        <taxon>Asterales</taxon>
        <taxon>Asteraceae</taxon>
        <taxon>Asteroideae</taxon>
        <taxon>Anthemideae</taxon>
        <taxon>Anthemidinae</taxon>
        <taxon>Tanacetum</taxon>
    </lineage>
</organism>
<dbReference type="InterPro" id="IPR032675">
    <property type="entry name" value="LRR_dom_sf"/>
</dbReference>
<dbReference type="PANTHER" id="PTHR36766:SF13">
    <property type="entry name" value="POWDERY MILDEW RESISTANCE PROTEIN, RPW8"/>
    <property type="match status" value="1"/>
</dbReference>
<feature type="domain" description="RPW8" evidence="4">
    <location>
        <begin position="208"/>
        <end position="325"/>
    </location>
</feature>
<dbReference type="Gene3D" id="1.10.8.430">
    <property type="entry name" value="Helical domain of apoptotic protease-activating factors"/>
    <property type="match status" value="1"/>
</dbReference>
<evidence type="ECO:0000259" key="4">
    <source>
        <dbReference type="Pfam" id="PF05659"/>
    </source>
</evidence>
<dbReference type="PRINTS" id="PR00364">
    <property type="entry name" value="DISEASERSIST"/>
</dbReference>
<proteinExistence type="inferred from homology"/>
<dbReference type="InterPro" id="IPR042197">
    <property type="entry name" value="Apaf_helical"/>
</dbReference>
<evidence type="ECO:0000313" key="6">
    <source>
        <dbReference type="Proteomes" id="UP001151760"/>
    </source>
</evidence>
<evidence type="ECO:0000256" key="2">
    <source>
        <dbReference type="ARBA" id="ARBA00022614"/>
    </source>
</evidence>
<comment type="caution">
    <text evidence="5">The sequence shown here is derived from an EMBL/GenBank/DDBJ whole genome shotgun (WGS) entry which is preliminary data.</text>
</comment>
<comment type="similarity">
    <text evidence="1">Belongs to the disease resistance NB-LRR family.</text>
</comment>
<evidence type="ECO:0000313" key="5">
    <source>
        <dbReference type="EMBL" id="GJS62219.1"/>
    </source>
</evidence>
<dbReference type="Proteomes" id="UP001151760">
    <property type="component" value="Unassembled WGS sequence"/>
</dbReference>
<keyword evidence="3" id="KW-0611">Plant defense</keyword>
<reference evidence="5" key="2">
    <citation type="submission" date="2022-01" db="EMBL/GenBank/DDBJ databases">
        <authorList>
            <person name="Yamashiro T."/>
            <person name="Shiraishi A."/>
            <person name="Satake H."/>
            <person name="Nakayama K."/>
        </authorList>
    </citation>
    <scope>NUCLEOTIDE SEQUENCE</scope>
</reference>
<dbReference type="Pfam" id="PF05659">
    <property type="entry name" value="RPW8"/>
    <property type="match status" value="1"/>
</dbReference>
<dbReference type="PANTHER" id="PTHR36766">
    <property type="entry name" value="PLANT BROAD-SPECTRUM MILDEW RESISTANCE PROTEIN RPW8"/>
    <property type="match status" value="1"/>
</dbReference>
<protein>
    <submittedName>
        <fullName evidence="5">Probable disease resistance protein</fullName>
    </submittedName>
</protein>
<reference evidence="5" key="1">
    <citation type="journal article" date="2022" name="Int. J. Mol. Sci.">
        <title>Draft Genome of Tanacetum Coccineum: Genomic Comparison of Closely Related Tanacetum-Family Plants.</title>
        <authorList>
            <person name="Yamashiro T."/>
            <person name="Shiraishi A."/>
            <person name="Nakayama K."/>
            <person name="Satake H."/>
        </authorList>
    </citation>
    <scope>NUCLEOTIDE SEQUENCE</scope>
</reference>
<evidence type="ECO:0000256" key="1">
    <source>
        <dbReference type="ARBA" id="ARBA00008894"/>
    </source>
</evidence>
<dbReference type="Gene3D" id="3.80.10.10">
    <property type="entry name" value="Ribonuclease Inhibitor"/>
    <property type="match status" value="1"/>
</dbReference>
<dbReference type="InterPro" id="IPR008808">
    <property type="entry name" value="Powdery_mildew-R_dom"/>
</dbReference>
<keyword evidence="2" id="KW-0433">Leucine-rich repeat</keyword>
<gene>
    <name evidence="5" type="ORF">Tco_0657003</name>
</gene>
<dbReference type="SUPFAM" id="SSF52047">
    <property type="entry name" value="RNI-like"/>
    <property type="match status" value="1"/>
</dbReference>
<sequence>MCLLMQIVKLCKGLPLALTVVGASLCGQSLLKWKTTLKKWLEGQSILQSNTSMLFSLKSSIDELDELPIIKECFLDMGLFPEDERTAATTITDIWADLYNFDDKGMYTCELQGYCNELNATQHDLLRVLAIYLSSQEPVEERKRLFIEIFRNKFPTWWTGQITQPLNALIISILTDEGFDSMWASTNSEMPLVGAWKDDVYMYSAHTALERICNDLLKIVLQHIGMIHARKFQKQLKCLEKTLQSVVFCEIWRSSEVLDRPQKEITACIVHMNKGKELLLKCSRVQDLNTNQKFLHLYKLYQLNNELLRFFKVDMDIKKTSTSMRSLSGVSDLAYRMDQQLSIQGKSLFIEKLAQPTDEAFNSICYDLTAPKGDDLTLNIQSRPHSIERMDQQRDYPSQLHNNPSIGYLSSLKTIIFEHVSVSSIQPIFTLHNLQKLSFVMCEISDVFMSCDSKYPNILPRLTELEFDGCYDLKELPSGICSLVNLRTLSITNCHELDGLPKALGNLLHLENLSLRCCTKLQELPQSIGSLRNLTSIDISDCLSISVLPEEIGELSCLRVLKMSGCRGLQKLPGSMSNLCQLKDVTCDEETSYLWMNFESDLYDLKINVVEDNRIESFMKIIR</sequence>
<dbReference type="SUPFAM" id="SSF52540">
    <property type="entry name" value="P-loop containing nucleoside triphosphate hydrolases"/>
    <property type="match status" value="1"/>
</dbReference>
<evidence type="ECO:0000256" key="3">
    <source>
        <dbReference type="ARBA" id="ARBA00022821"/>
    </source>
</evidence>
<dbReference type="InterPro" id="IPR027417">
    <property type="entry name" value="P-loop_NTPase"/>
</dbReference>
<accession>A0ABQ4XAI5</accession>